<dbReference type="InterPro" id="IPR009057">
    <property type="entry name" value="Homeodomain-like_sf"/>
</dbReference>
<evidence type="ECO:0000259" key="5">
    <source>
        <dbReference type="PROSITE" id="PS50977"/>
    </source>
</evidence>
<dbReference type="OrthoDB" id="3358037at2"/>
<organism evidence="6 7">
    <name type="scientific">Streptoalloteichus hindustanus</name>
    <dbReference type="NCBI Taxonomy" id="2017"/>
    <lineage>
        <taxon>Bacteria</taxon>
        <taxon>Bacillati</taxon>
        <taxon>Actinomycetota</taxon>
        <taxon>Actinomycetes</taxon>
        <taxon>Pseudonocardiales</taxon>
        <taxon>Pseudonocardiaceae</taxon>
        <taxon>Streptoalloteichus</taxon>
    </lineage>
</organism>
<evidence type="ECO:0000313" key="6">
    <source>
        <dbReference type="EMBL" id="SHF27416.1"/>
    </source>
</evidence>
<accession>A0A1M5ABJ4</accession>
<keyword evidence="2 4" id="KW-0238">DNA-binding</keyword>
<protein>
    <submittedName>
        <fullName evidence="6">Transcriptional regulator, TetR family</fullName>
    </submittedName>
</protein>
<dbReference type="GO" id="GO:0000976">
    <property type="term" value="F:transcription cis-regulatory region binding"/>
    <property type="evidence" value="ECO:0007669"/>
    <property type="project" value="TreeGrafter"/>
</dbReference>
<dbReference type="Pfam" id="PF00440">
    <property type="entry name" value="TetR_N"/>
    <property type="match status" value="1"/>
</dbReference>
<dbReference type="Gene3D" id="1.10.357.10">
    <property type="entry name" value="Tetracycline Repressor, domain 2"/>
    <property type="match status" value="1"/>
</dbReference>
<reference evidence="6 7" key="1">
    <citation type="submission" date="2016-11" db="EMBL/GenBank/DDBJ databases">
        <authorList>
            <person name="Jaros S."/>
            <person name="Januszkiewicz K."/>
            <person name="Wedrychowicz H."/>
        </authorList>
    </citation>
    <scope>NUCLEOTIDE SEQUENCE [LARGE SCALE GENOMIC DNA]</scope>
    <source>
        <strain evidence="6 7">DSM 44523</strain>
    </source>
</reference>
<feature type="DNA-binding region" description="H-T-H motif" evidence="4">
    <location>
        <begin position="36"/>
        <end position="55"/>
    </location>
</feature>
<dbReference type="PRINTS" id="PR00455">
    <property type="entry name" value="HTHTETR"/>
</dbReference>
<dbReference type="InterPro" id="IPR001647">
    <property type="entry name" value="HTH_TetR"/>
</dbReference>
<dbReference type="SUPFAM" id="SSF46689">
    <property type="entry name" value="Homeodomain-like"/>
    <property type="match status" value="1"/>
</dbReference>
<dbReference type="PANTHER" id="PTHR30055:SF151">
    <property type="entry name" value="TRANSCRIPTIONAL REGULATORY PROTEIN"/>
    <property type="match status" value="1"/>
</dbReference>
<keyword evidence="7" id="KW-1185">Reference proteome</keyword>
<evidence type="ECO:0000256" key="2">
    <source>
        <dbReference type="ARBA" id="ARBA00023125"/>
    </source>
</evidence>
<dbReference type="STRING" id="2017.SAMN05444320_10342"/>
<evidence type="ECO:0000256" key="1">
    <source>
        <dbReference type="ARBA" id="ARBA00023015"/>
    </source>
</evidence>
<dbReference type="PROSITE" id="PS50977">
    <property type="entry name" value="HTH_TETR_2"/>
    <property type="match status" value="1"/>
</dbReference>
<dbReference type="Gene3D" id="1.10.10.60">
    <property type="entry name" value="Homeodomain-like"/>
    <property type="match status" value="1"/>
</dbReference>
<dbReference type="PANTHER" id="PTHR30055">
    <property type="entry name" value="HTH-TYPE TRANSCRIPTIONAL REGULATOR RUTR"/>
    <property type="match status" value="1"/>
</dbReference>
<evidence type="ECO:0000256" key="4">
    <source>
        <dbReference type="PROSITE-ProRule" id="PRU00335"/>
    </source>
</evidence>
<dbReference type="InterPro" id="IPR036271">
    <property type="entry name" value="Tet_transcr_reg_TetR-rel_C_sf"/>
</dbReference>
<dbReference type="GO" id="GO:0003700">
    <property type="term" value="F:DNA-binding transcription factor activity"/>
    <property type="evidence" value="ECO:0007669"/>
    <property type="project" value="TreeGrafter"/>
</dbReference>
<dbReference type="InterPro" id="IPR050109">
    <property type="entry name" value="HTH-type_TetR-like_transc_reg"/>
</dbReference>
<dbReference type="AlphaFoldDB" id="A0A1M5ABJ4"/>
<evidence type="ECO:0000256" key="3">
    <source>
        <dbReference type="ARBA" id="ARBA00023163"/>
    </source>
</evidence>
<gene>
    <name evidence="6" type="ORF">SAMN05444320_10342</name>
</gene>
<proteinExistence type="predicted"/>
<keyword evidence="1" id="KW-0805">Transcription regulation</keyword>
<keyword evidence="3" id="KW-0804">Transcription</keyword>
<dbReference type="EMBL" id="FQVN01000003">
    <property type="protein sequence ID" value="SHF27416.1"/>
    <property type="molecule type" value="Genomic_DNA"/>
</dbReference>
<dbReference type="Pfam" id="PF02909">
    <property type="entry name" value="TetR_C_1"/>
    <property type="match status" value="1"/>
</dbReference>
<dbReference type="GO" id="GO:0045892">
    <property type="term" value="P:negative regulation of DNA-templated transcription"/>
    <property type="evidence" value="ECO:0007669"/>
    <property type="project" value="InterPro"/>
</dbReference>
<dbReference type="InterPro" id="IPR004111">
    <property type="entry name" value="Repressor_TetR_C"/>
</dbReference>
<dbReference type="RefSeq" id="WP_073481143.1">
    <property type="nucleotide sequence ID" value="NZ_FQVN01000003.1"/>
</dbReference>
<name>A0A1M5ABJ4_STRHI</name>
<sequence length="218" mass="23981">MNAQSRTTGRTPRLSRRRIVALAHEIIAAEGVEALSMRRLAREVGTTPMALYHHVRDKDELLSLVMEAVAESLPRPPLPEDPRERLIAVCVLMRNAFLEHTWVVPILARGHLVGPSAVWMTEEILSCLVATGLTVEEAFGAHQTIWNFTAGEVLVTARARVEPETASTAHFVETQVARQGAGTLPVLGALAGRSRELEARYSYRVGLEQILDGVLPRP</sequence>
<feature type="domain" description="HTH tetR-type" evidence="5">
    <location>
        <begin position="13"/>
        <end position="73"/>
    </location>
</feature>
<evidence type="ECO:0000313" key="7">
    <source>
        <dbReference type="Proteomes" id="UP000184501"/>
    </source>
</evidence>
<dbReference type="Proteomes" id="UP000184501">
    <property type="component" value="Unassembled WGS sequence"/>
</dbReference>
<dbReference type="SUPFAM" id="SSF48498">
    <property type="entry name" value="Tetracyclin repressor-like, C-terminal domain"/>
    <property type="match status" value="1"/>
</dbReference>